<accession>A0A381TH99</accession>
<feature type="compositionally biased region" description="Basic and acidic residues" evidence="1">
    <location>
        <begin position="274"/>
        <end position="295"/>
    </location>
</feature>
<sequence>VIGWIWFALEQNVLDNGSDLIRRFDFVPQQITTLDEFEDEYRKGIGVTLPSRGSREASLDNIRRFGDGVGDYNPLWRDESHAAASRYKGITAPPMFIYGASLGIAAAINGAIDPRRLSSANFPMNYAGGEITFHRPIWLGDRIHAIESIVDVTRKQSERIGPFLICTAMVKYYNQRQELVATKLTNMARYKNLGGGRTIEYDRETKTNIVEEAPDPLVWERTRRSAEPHPWEDVRENEELATLNKGTYTVTELFLFTHGVVGTGRTPRAALEAEDSKDLGGGGRYDKKHAQERRNMPGQFDWGPQRVCWLCQMATDWGGDDATVKSLDTRVRHPNVVGDTNTVYGKVARKYQADGEHLVDLQIWNENQAGLATAECLATVTLSSS</sequence>
<proteinExistence type="predicted"/>
<reference evidence="3" key="1">
    <citation type="submission" date="2018-05" db="EMBL/GenBank/DDBJ databases">
        <authorList>
            <person name="Lanie J.A."/>
            <person name="Ng W.-L."/>
            <person name="Kazmierczak K.M."/>
            <person name="Andrzejewski T.M."/>
            <person name="Davidsen T.M."/>
            <person name="Wayne K.J."/>
            <person name="Tettelin H."/>
            <person name="Glass J.I."/>
            <person name="Rusch D."/>
            <person name="Podicherti R."/>
            <person name="Tsui H.-C.T."/>
            <person name="Winkler M.E."/>
        </authorList>
    </citation>
    <scope>NUCLEOTIDE SEQUENCE</scope>
</reference>
<dbReference type="SUPFAM" id="SSF54637">
    <property type="entry name" value="Thioesterase/thiol ester dehydrase-isomerase"/>
    <property type="match status" value="2"/>
</dbReference>
<dbReference type="Pfam" id="PF13452">
    <property type="entry name" value="FAS1_DH_region"/>
    <property type="match status" value="1"/>
</dbReference>
<name>A0A381TH99_9ZZZZ</name>
<dbReference type="Gene3D" id="3.10.129.10">
    <property type="entry name" value="Hotdog Thioesterase"/>
    <property type="match status" value="2"/>
</dbReference>
<evidence type="ECO:0000259" key="2">
    <source>
        <dbReference type="Pfam" id="PF13452"/>
    </source>
</evidence>
<dbReference type="EMBL" id="UINC01004553">
    <property type="protein sequence ID" value="SVA15189.1"/>
    <property type="molecule type" value="Genomic_DNA"/>
</dbReference>
<dbReference type="InterPro" id="IPR039569">
    <property type="entry name" value="FAS1-like_DH_region"/>
</dbReference>
<feature type="region of interest" description="Disordered" evidence="1">
    <location>
        <begin position="273"/>
        <end position="297"/>
    </location>
</feature>
<feature type="non-terminal residue" evidence="3">
    <location>
        <position position="1"/>
    </location>
</feature>
<evidence type="ECO:0000313" key="3">
    <source>
        <dbReference type="EMBL" id="SVA15189.1"/>
    </source>
</evidence>
<dbReference type="InterPro" id="IPR029069">
    <property type="entry name" value="HotDog_dom_sf"/>
</dbReference>
<protein>
    <recommendedName>
        <fullName evidence="2">FAS1-like dehydratase domain-containing protein</fullName>
    </recommendedName>
</protein>
<gene>
    <name evidence="3" type="ORF">METZ01_LOCUS68043</name>
</gene>
<organism evidence="3">
    <name type="scientific">marine metagenome</name>
    <dbReference type="NCBI Taxonomy" id="408172"/>
    <lineage>
        <taxon>unclassified sequences</taxon>
        <taxon>metagenomes</taxon>
        <taxon>ecological metagenomes</taxon>
    </lineage>
</organism>
<dbReference type="AlphaFoldDB" id="A0A381TH99"/>
<dbReference type="CDD" id="cd03441">
    <property type="entry name" value="R_hydratase_like"/>
    <property type="match status" value="1"/>
</dbReference>
<evidence type="ECO:0000256" key="1">
    <source>
        <dbReference type="SAM" id="MobiDB-lite"/>
    </source>
</evidence>
<feature type="domain" description="FAS1-like dehydratase" evidence="2">
    <location>
        <begin position="54"/>
        <end position="182"/>
    </location>
</feature>